<sequence>MLQNVYILHIDEPRSLQYLDDCVRSCKEFPGLNVIPVQGYKGASYKDICKEFGLDIIPFYVNQMDTNGDTLNKAFSCTAGHIKIWQMIVESGEPGVVLEHDAIVKGPLAMVDVDDDEILWLGPRIEFEHDYKFPWGAIFDYVEVDRWEGTHAYAITPKTAQHLLDCMKKFGLNDSIDGQLGMRNMFDMKFVTVNMPVVVAVVGNRESCIESHGNPGFWNAYHSELFLKHLRPGCTVPPIRQLIYTDKSFNTLVPQLERVLRGAGKLDGKEQSVLVNGGYEGLSSVWLSNNLLQHDDSYMQIVSQFNSEQEARLCAFNTYFSKYYYKLNIVPIGQDSDLLEQAVKDPDIRFDVIFSDGNKTFKEVLHDGILQWNLLKRGGILIFNSNDSAVENIIDAVNPTVLYKDEFVVLKKI</sequence>
<dbReference type="InterPro" id="IPR002654">
    <property type="entry name" value="Glyco_trans_25"/>
</dbReference>
<reference evidence="2" key="1">
    <citation type="submission" date="2020-04" db="EMBL/GenBank/DDBJ databases">
        <authorList>
            <person name="Chiriac C."/>
            <person name="Salcher M."/>
            <person name="Ghai R."/>
            <person name="Kavagutti S V."/>
        </authorList>
    </citation>
    <scope>NUCLEOTIDE SEQUENCE</scope>
</reference>
<dbReference type="EMBL" id="LR796423">
    <property type="protein sequence ID" value="CAB4143330.1"/>
    <property type="molecule type" value="Genomic_DNA"/>
</dbReference>
<feature type="domain" description="Glycosyl transferase family 25" evidence="1">
    <location>
        <begin position="72"/>
        <end position="171"/>
    </location>
</feature>
<dbReference type="InterPro" id="IPR029063">
    <property type="entry name" value="SAM-dependent_MTases_sf"/>
</dbReference>
<dbReference type="CDD" id="cd02440">
    <property type="entry name" value="AdoMet_MTases"/>
    <property type="match status" value="1"/>
</dbReference>
<dbReference type="Pfam" id="PF01755">
    <property type="entry name" value="Glyco_transf_25"/>
    <property type="match status" value="1"/>
</dbReference>
<proteinExistence type="predicted"/>
<dbReference type="Gene3D" id="3.40.50.150">
    <property type="entry name" value="Vaccinia Virus protein VP39"/>
    <property type="match status" value="1"/>
</dbReference>
<dbReference type="Pfam" id="PF13578">
    <property type="entry name" value="Methyltransf_24"/>
    <property type="match status" value="1"/>
</dbReference>
<name>A0A6J5ME36_9CAUD</name>
<evidence type="ECO:0000259" key="1">
    <source>
        <dbReference type="Pfam" id="PF01755"/>
    </source>
</evidence>
<gene>
    <name evidence="2" type="ORF">UFOVP447_121</name>
</gene>
<evidence type="ECO:0000313" key="2">
    <source>
        <dbReference type="EMBL" id="CAB4143330.1"/>
    </source>
</evidence>
<protein>
    <submittedName>
        <fullName evidence="2">AdoMet_MTases domain containing protein</fullName>
    </submittedName>
</protein>
<organism evidence="2">
    <name type="scientific">uncultured Caudovirales phage</name>
    <dbReference type="NCBI Taxonomy" id="2100421"/>
    <lineage>
        <taxon>Viruses</taxon>
        <taxon>Duplodnaviria</taxon>
        <taxon>Heunggongvirae</taxon>
        <taxon>Uroviricota</taxon>
        <taxon>Caudoviricetes</taxon>
        <taxon>Peduoviridae</taxon>
        <taxon>Maltschvirus</taxon>
        <taxon>Maltschvirus maltsch</taxon>
    </lineage>
</organism>
<accession>A0A6J5ME36</accession>